<dbReference type="EMBL" id="CP036348">
    <property type="protein sequence ID" value="QDV69013.1"/>
    <property type="molecule type" value="Genomic_DNA"/>
</dbReference>
<sequence>MYNSKDKSNSSEESKKKNEVNELAQATFDSFKPFINIFDSGLKVLDRYIHVITKDDWRLHARYKNGEKPTYPDGSKFNPYLDIVRNIYNPKFVQEQIDCEEIRAYTSGNRGLGLLYIDLDAHKLWQTDQKDSLEILQTIFPEAFYRGSSRGENGYLKVRYNSVEAFNEVADQLQDVMGRWFLQNQILCDFEIKGTITTKHNSGKLAKLPFTNLAKLTASSQGWGFDELDRFNACPIVPLWRVKEVVDRLEADLDPDLVAKGWEQKNRFIQRDNANDQLTKKLRGFGWTGTDEYILREFNKIKSEQSRGDGKIRIPVYNNVVEDVDASQPSLSPKQPRFAPKAEVASTDRDGFAEGDAFARNFDDLLPFTRQFYKQHKRFPSLEDALVHLRDSGLFSGCWDDNESRRQCRVGQILSYIEDSFDPALLGNDDARPVVLKSGKFSWWVSKKFGRGINMEAKTRLVRTFDPVSLTAPVTVTKAFVPARFIETFTTVANFCLNDDPLENKAVPTNRFKKIWNMVVDGAVWNQTYFQIVRDMFDRMGIIKIYDRNHETGKAWRWVSGSSFPAGSWKEEQTKLKKLWKRFSSGKTFSEFIAGINKDRNNKLLNTLYQTVSQNSDHLGAAMVNGPRPDI</sequence>
<name>A0A518JTZ2_9BACT</name>
<dbReference type="AlphaFoldDB" id="A0A518JTZ2"/>
<evidence type="ECO:0000313" key="2">
    <source>
        <dbReference type="Proteomes" id="UP000315082"/>
    </source>
</evidence>
<gene>
    <name evidence="1" type="ORF">Poly24_27270</name>
</gene>
<evidence type="ECO:0000313" key="1">
    <source>
        <dbReference type="EMBL" id="QDV69013.1"/>
    </source>
</evidence>
<keyword evidence="2" id="KW-1185">Reference proteome</keyword>
<dbReference type="RefSeq" id="WP_145095809.1">
    <property type="nucleotide sequence ID" value="NZ_CP036348.1"/>
</dbReference>
<reference evidence="1 2" key="1">
    <citation type="submission" date="2019-02" db="EMBL/GenBank/DDBJ databases">
        <title>Deep-cultivation of Planctomycetes and their phenomic and genomic characterization uncovers novel biology.</title>
        <authorList>
            <person name="Wiegand S."/>
            <person name="Jogler M."/>
            <person name="Boedeker C."/>
            <person name="Pinto D."/>
            <person name="Vollmers J."/>
            <person name="Rivas-Marin E."/>
            <person name="Kohn T."/>
            <person name="Peeters S.H."/>
            <person name="Heuer A."/>
            <person name="Rast P."/>
            <person name="Oberbeckmann S."/>
            <person name="Bunk B."/>
            <person name="Jeske O."/>
            <person name="Meyerdierks A."/>
            <person name="Storesund J.E."/>
            <person name="Kallscheuer N."/>
            <person name="Luecker S."/>
            <person name="Lage O.M."/>
            <person name="Pohl T."/>
            <person name="Merkel B.J."/>
            <person name="Hornburger P."/>
            <person name="Mueller R.-W."/>
            <person name="Bruemmer F."/>
            <person name="Labrenz M."/>
            <person name="Spormann A.M."/>
            <person name="Op den Camp H."/>
            <person name="Overmann J."/>
            <person name="Amann R."/>
            <person name="Jetten M.S.M."/>
            <person name="Mascher T."/>
            <person name="Medema M.H."/>
            <person name="Devos D.P."/>
            <person name="Kaster A.-K."/>
            <person name="Ovreas L."/>
            <person name="Rohde M."/>
            <person name="Galperin M.Y."/>
            <person name="Jogler C."/>
        </authorList>
    </citation>
    <scope>NUCLEOTIDE SEQUENCE [LARGE SCALE GENOMIC DNA]</scope>
    <source>
        <strain evidence="1 2">Poly24</strain>
    </source>
</reference>
<dbReference type="KEGG" id="rcf:Poly24_27270"/>
<organism evidence="1 2">
    <name type="scientific">Rosistilla carotiformis</name>
    <dbReference type="NCBI Taxonomy" id="2528017"/>
    <lineage>
        <taxon>Bacteria</taxon>
        <taxon>Pseudomonadati</taxon>
        <taxon>Planctomycetota</taxon>
        <taxon>Planctomycetia</taxon>
        <taxon>Pirellulales</taxon>
        <taxon>Pirellulaceae</taxon>
        <taxon>Rosistilla</taxon>
    </lineage>
</organism>
<dbReference type="OrthoDB" id="278251at2"/>
<proteinExistence type="predicted"/>
<protein>
    <submittedName>
        <fullName evidence="1">Uncharacterized protein</fullName>
    </submittedName>
</protein>
<accession>A0A518JTZ2</accession>
<dbReference type="Proteomes" id="UP000315082">
    <property type="component" value="Chromosome"/>
</dbReference>